<keyword evidence="2" id="KW-1185">Reference proteome</keyword>
<protein>
    <submittedName>
        <fullName evidence="1">Uncharacterized protein</fullName>
    </submittedName>
</protein>
<sequence>MNYNNKFMSLGFFYSRYYFRMEYFYMPITSGQYPKASQ</sequence>
<evidence type="ECO:0000313" key="1">
    <source>
        <dbReference type="EMBL" id="ACY83732.1"/>
    </source>
</evidence>
<dbReference type="Proteomes" id="UP000002634">
    <property type="component" value="Chromosome"/>
</dbReference>
<dbReference type="KEGG" id="etr:ETAE_0887"/>
<gene>
    <name evidence="1" type="ordered locus">ETAE_0887</name>
</gene>
<organism evidence="1 2">
    <name type="scientific">Edwardsiella piscicida</name>
    <dbReference type="NCBI Taxonomy" id="1263550"/>
    <lineage>
        <taxon>Bacteria</taxon>
        <taxon>Pseudomonadati</taxon>
        <taxon>Pseudomonadota</taxon>
        <taxon>Gammaproteobacteria</taxon>
        <taxon>Enterobacterales</taxon>
        <taxon>Hafniaceae</taxon>
        <taxon>Edwardsiella</taxon>
    </lineage>
</organism>
<reference evidence="1 2" key="1">
    <citation type="journal article" date="2009" name="PLoS ONE">
        <title>Genome sequence of the versatile fish pathogen Edwardsiella tarda provides insights into its adaptation to broad host ranges and intracellular niches.</title>
        <authorList>
            <person name="Wang Q."/>
            <person name="Yang M."/>
            <person name="Xiao J."/>
            <person name="Wu H."/>
            <person name="Wang X."/>
            <person name="Lv Y."/>
            <person name="Xu L."/>
            <person name="Zheng H."/>
            <person name="Wang S."/>
            <person name="Zhao G."/>
            <person name="Liu Q."/>
            <person name="Zhang Y."/>
        </authorList>
    </citation>
    <scope>NUCLEOTIDE SEQUENCE [LARGE SCALE GENOMIC DNA]</scope>
    <source>
        <strain evidence="2">EIB202 / CCTCC M208068</strain>
    </source>
</reference>
<evidence type="ECO:0000313" key="2">
    <source>
        <dbReference type="Proteomes" id="UP000002634"/>
    </source>
</evidence>
<dbReference type="EMBL" id="CP001135">
    <property type="protein sequence ID" value="ACY83732.1"/>
    <property type="molecule type" value="Genomic_DNA"/>
</dbReference>
<proteinExistence type="predicted"/>
<name>A0AAU8P3Y1_EDWPI</name>
<accession>A0AAU8P3Y1</accession>
<dbReference type="AlphaFoldDB" id="A0AAU8P3Y1"/>